<accession>A0A6J7RMZ2</accession>
<dbReference type="AlphaFoldDB" id="A0A6J7RMZ2"/>
<reference evidence="1" key="1">
    <citation type="submission" date="2020-05" db="EMBL/GenBank/DDBJ databases">
        <authorList>
            <person name="Chiriac C."/>
            <person name="Salcher M."/>
            <person name="Ghai R."/>
            <person name="Kavagutti S V."/>
        </authorList>
    </citation>
    <scope>NUCLEOTIDE SEQUENCE</scope>
</reference>
<name>A0A6J7RMZ2_9ZZZZ</name>
<sequence length="47" mass="4794">MLVCPRLKPVGPAPSELTRLGHFAGLGIPIGALPAADIAEVSPALFE</sequence>
<dbReference type="EMBL" id="CAFBPJ010000242">
    <property type="protein sequence ID" value="CAB5030353.1"/>
    <property type="molecule type" value="Genomic_DNA"/>
</dbReference>
<gene>
    <name evidence="1" type="ORF">UFOPK4092_01555</name>
</gene>
<evidence type="ECO:0000313" key="1">
    <source>
        <dbReference type="EMBL" id="CAB5030353.1"/>
    </source>
</evidence>
<protein>
    <submittedName>
        <fullName evidence="1">Unannotated protein</fullName>
    </submittedName>
</protein>
<organism evidence="1">
    <name type="scientific">freshwater metagenome</name>
    <dbReference type="NCBI Taxonomy" id="449393"/>
    <lineage>
        <taxon>unclassified sequences</taxon>
        <taxon>metagenomes</taxon>
        <taxon>ecological metagenomes</taxon>
    </lineage>
</organism>
<proteinExistence type="predicted"/>